<feature type="region of interest" description="Disordered" evidence="1">
    <location>
        <begin position="1"/>
        <end position="26"/>
    </location>
</feature>
<feature type="non-terminal residue" evidence="2">
    <location>
        <position position="108"/>
    </location>
</feature>
<accession>A0A3P7M687</accession>
<feature type="compositionally biased region" description="Low complexity" evidence="1">
    <location>
        <begin position="57"/>
        <end position="77"/>
    </location>
</feature>
<gene>
    <name evidence="2" type="ORF">DILT_LOCUS14521</name>
</gene>
<dbReference type="AlphaFoldDB" id="A0A3P7M687"/>
<protein>
    <submittedName>
        <fullName evidence="2">Uncharacterized protein</fullName>
    </submittedName>
</protein>
<evidence type="ECO:0000313" key="3">
    <source>
        <dbReference type="Proteomes" id="UP000281553"/>
    </source>
</evidence>
<feature type="compositionally biased region" description="Polar residues" evidence="1">
    <location>
        <begin position="1"/>
        <end position="19"/>
    </location>
</feature>
<keyword evidence="3" id="KW-1185">Reference proteome</keyword>
<name>A0A3P7M687_DIBLA</name>
<feature type="region of interest" description="Disordered" evidence="1">
    <location>
        <begin position="46"/>
        <end position="77"/>
    </location>
</feature>
<sequence>MVLQTPSAVQTGLSTNKQNVLRRVPSNPQLPRRVASSAKAVKDRCGEAGVDGDAGEEACGFTDSSLSGSDSEGEAQEGQQELAWYVIYEGRAKEVTVCNLTPGLTLQF</sequence>
<organism evidence="2 3">
    <name type="scientific">Dibothriocephalus latus</name>
    <name type="common">Fish tapeworm</name>
    <name type="synonym">Diphyllobothrium latum</name>
    <dbReference type="NCBI Taxonomy" id="60516"/>
    <lineage>
        <taxon>Eukaryota</taxon>
        <taxon>Metazoa</taxon>
        <taxon>Spiralia</taxon>
        <taxon>Lophotrochozoa</taxon>
        <taxon>Platyhelminthes</taxon>
        <taxon>Cestoda</taxon>
        <taxon>Eucestoda</taxon>
        <taxon>Diphyllobothriidea</taxon>
        <taxon>Diphyllobothriidae</taxon>
        <taxon>Dibothriocephalus</taxon>
    </lineage>
</organism>
<evidence type="ECO:0000256" key="1">
    <source>
        <dbReference type="SAM" id="MobiDB-lite"/>
    </source>
</evidence>
<dbReference type="EMBL" id="UYRU01074638">
    <property type="protein sequence ID" value="VDN24874.1"/>
    <property type="molecule type" value="Genomic_DNA"/>
</dbReference>
<evidence type="ECO:0000313" key="2">
    <source>
        <dbReference type="EMBL" id="VDN24874.1"/>
    </source>
</evidence>
<proteinExistence type="predicted"/>
<dbReference type="Proteomes" id="UP000281553">
    <property type="component" value="Unassembled WGS sequence"/>
</dbReference>
<reference evidence="2 3" key="1">
    <citation type="submission" date="2018-11" db="EMBL/GenBank/DDBJ databases">
        <authorList>
            <consortium name="Pathogen Informatics"/>
        </authorList>
    </citation>
    <scope>NUCLEOTIDE SEQUENCE [LARGE SCALE GENOMIC DNA]</scope>
</reference>